<accession>R4PNX5</accession>
<gene>
    <name evidence="1" type="ORF">L336_0980</name>
</gene>
<evidence type="ECO:0000313" key="1">
    <source>
        <dbReference type="EMBL" id="AGL62679.1"/>
    </source>
</evidence>
<dbReference type="STRING" id="1332188.L336_0980"/>
<dbReference type="SUPFAM" id="SSF55811">
    <property type="entry name" value="Nudix"/>
    <property type="match status" value="1"/>
</dbReference>
<dbReference type="InterPro" id="IPR015797">
    <property type="entry name" value="NUDIX_hydrolase-like_dom_sf"/>
</dbReference>
<dbReference type="HOGENOM" id="CLU_2768190_0_0_0"/>
<evidence type="ECO:0000313" key="2">
    <source>
        <dbReference type="Proteomes" id="UP000013893"/>
    </source>
</evidence>
<sequence length="69" mass="7944">MLIAAQDIFVTKRDIHVVRLTYRLTTARFVLTLSEEHSAFQWVSPRDLTKLNLDNITRQAVFSASDIPL</sequence>
<protein>
    <recommendedName>
        <fullName evidence="3">Nudix hydrolase domain-containing protein</fullName>
    </recommendedName>
</protein>
<reference evidence="1 2" key="1">
    <citation type="journal article" date="2013" name="Nat. Biotechnol.">
        <title>Genome sequences of rare, uncultured bacteria obtained by differential coverage binning of multiple metagenomes.</title>
        <authorList>
            <person name="Albertsen M."/>
            <person name="Hugenholtz P."/>
            <person name="Skarshewski A."/>
            <person name="Nielsen K.L."/>
            <person name="Tyson G.W."/>
            <person name="Nielsen P.H."/>
        </authorList>
    </citation>
    <scope>NUCLEOTIDE SEQUENCE [LARGE SCALE GENOMIC DNA]</scope>
    <source>
        <strain evidence="1">TM71</strain>
    </source>
</reference>
<proteinExistence type="predicted"/>
<dbReference type="KEGG" id="saal:L336_0980"/>
<name>R4PNX5_9BACT</name>
<keyword evidence="2" id="KW-1185">Reference proteome</keyword>
<evidence type="ECO:0008006" key="3">
    <source>
        <dbReference type="Google" id="ProtNLM"/>
    </source>
</evidence>
<organism evidence="1 2">
    <name type="scientific">Candidatus Saccharimonas aalborgensis</name>
    <dbReference type="NCBI Taxonomy" id="1332188"/>
    <lineage>
        <taxon>Bacteria</taxon>
        <taxon>Candidatus Saccharimonadota</taxon>
        <taxon>Candidatus Saccharimonadia</taxon>
        <taxon>Candidatus Saccharimonadales</taxon>
        <taxon>Candidatus Saccharimonadaceae</taxon>
        <taxon>Candidatus Saccharimonas</taxon>
    </lineage>
</organism>
<dbReference type="AlphaFoldDB" id="R4PNX5"/>
<dbReference type="Proteomes" id="UP000013893">
    <property type="component" value="Chromosome"/>
</dbReference>
<dbReference type="Gene3D" id="3.90.79.10">
    <property type="entry name" value="Nucleoside Triphosphate Pyrophosphohydrolase"/>
    <property type="match status" value="1"/>
</dbReference>
<dbReference type="EMBL" id="CP005957">
    <property type="protein sequence ID" value="AGL62679.1"/>
    <property type="molecule type" value="Genomic_DNA"/>
</dbReference>